<accession>A0A4U6UI95</accession>
<feature type="compositionally biased region" description="Low complexity" evidence="1">
    <location>
        <begin position="112"/>
        <end position="123"/>
    </location>
</feature>
<dbReference type="Pfam" id="PF05056">
    <property type="entry name" value="DUF674"/>
    <property type="match status" value="2"/>
</dbReference>
<evidence type="ECO:0000256" key="1">
    <source>
        <dbReference type="SAM" id="MobiDB-lite"/>
    </source>
</evidence>
<proteinExistence type="predicted"/>
<evidence type="ECO:0000313" key="3">
    <source>
        <dbReference type="Proteomes" id="UP000298652"/>
    </source>
</evidence>
<evidence type="ECO:0008006" key="4">
    <source>
        <dbReference type="Google" id="ProtNLM"/>
    </source>
</evidence>
<dbReference type="Proteomes" id="UP000298652">
    <property type="component" value="Chromosome 5"/>
</dbReference>
<name>A0A4U6UI95_SETVI</name>
<gene>
    <name evidence="2" type="ORF">SEVIR_5G104900v2</name>
</gene>
<reference evidence="2" key="1">
    <citation type="submission" date="2019-03" db="EMBL/GenBank/DDBJ databases">
        <title>WGS assembly of Setaria viridis.</title>
        <authorList>
            <person name="Huang P."/>
            <person name="Jenkins J."/>
            <person name="Grimwood J."/>
            <person name="Barry K."/>
            <person name="Healey A."/>
            <person name="Mamidi S."/>
            <person name="Sreedasyam A."/>
            <person name="Shu S."/>
            <person name="Feldman M."/>
            <person name="Wu J."/>
            <person name="Yu Y."/>
            <person name="Chen C."/>
            <person name="Johnson J."/>
            <person name="Rokhsar D."/>
            <person name="Baxter I."/>
            <person name="Schmutz J."/>
            <person name="Brutnell T."/>
            <person name="Kellogg E."/>
        </authorList>
    </citation>
    <scope>NUCLEOTIDE SEQUENCE [LARGE SCALE GENOMIC DNA]</scope>
</reference>
<dbReference type="AlphaFoldDB" id="A0A4U6UI95"/>
<dbReference type="OMA" id="KSFYTCS"/>
<feature type="region of interest" description="Disordered" evidence="1">
    <location>
        <begin position="112"/>
        <end position="144"/>
    </location>
</feature>
<protein>
    <recommendedName>
        <fullName evidence="4">DUF674 family protein</fullName>
    </recommendedName>
</protein>
<dbReference type="PANTHER" id="PTHR33103:SF96">
    <property type="entry name" value="OS01G0153900 PROTEIN"/>
    <property type="match status" value="1"/>
</dbReference>
<dbReference type="PANTHER" id="PTHR33103">
    <property type="entry name" value="OS01G0153900 PROTEIN"/>
    <property type="match status" value="1"/>
</dbReference>
<evidence type="ECO:0000313" key="2">
    <source>
        <dbReference type="EMBL" id="TKW13499.1"/>
    </source>
</evidence>
<sequence>MAAARSLTTLRMKLLVDTRGQRVLFAEASKEVVDFLFSLLALPVGAVAMLLGQEDAAATGGSVGGLYRSVVNLERSFAQPGADMDALLLPAVPPPAAGCVGSLLRLPDASARPRCPSCGGRPPLAESGVQPSRSSVPNGSPADAGGFVRGNMTYMVRDDLAVAPMSTISSISVFNALAVRGLGAVHERTVQIGHTEALKILKASFESKTVLTDVFLRGRAPAPGTLAR</sequence>
<dbReference type="Gramene" id="TKW13499">
    <property type="protein sequence ID" value="TKW13499"/>
    <property type="gene ID" value="SEVIR_5G104900v2"/>
</dbReference>
<dbReference type="EMBL" id="CM016556">
    <property type="protein sequence ID" value="TKW13499.1"/>
    <property type="molecule type" value="Genomic_DNA"/>
</dbReference>
<feature type="compositionally biased region" description="Polar residues" evidence="1">
    <location>
        <begin position="129"/>
        <end position="138"/>
    </location>
</feature>
<keyword evidence="3" id="KW-1185">Reference proteome</keyword>
<organism evidence="2 3">
    <name type="scientific">Setaria viridis</name>
    <name type="common">Green bristlegrass</name>
    <name type="synonym">Setaria italica subsp. viridis</name>
    <dbReference type="NCBI Taxonomy" id="4556"/>
    <lineage>
        <taxon>Eukaryota</taxon>
        <taxon>Viridiplantae</taxon>
        <taxon>Streptophyta</taxon>
        <taxon>Embryophyta</taxon>
        <taxon>Tracheophyta</taxon>
        <taxon>Spermatophyta</taxon>
        <taxon>Magnoliopsida</taxon>
        <taxon>Liliopsida</taxon>
        <taxon>Poales</taxon>
        <taxon>Poaceae</taxon>
        <taxon>PACMAD clade</taxon>
        <taxon>Panicoideae</taxon>
        <taxon>Panicodae</taxon>
        <taxon>Paniceae</taxon>
        <taxon>Cenchrinae</taxon>
        <taxon>Setaria</taxon>
    </lineage>
</organism>
<dbReference type="InterPro" id="IPR007750">
    <property type="entry name" value="DUF674"/>
</dbReference>